<sequence length="308" mass="36448">MYNIPILFIIFKRKDVALKSFESIRKIQPKKLYVAGDGPRSYIQGEAKKVEDTRQAILKAVDWDCEIHTLFQKENLGCCVGVYSAINWLFDNEDKGIIIEDDCVLRDSFYPFAEELLVRYKDDYRIGMIDAANYRQNISIPHSYGFSRYKSTNGWATWKRAWKLMDLNMNWRESAYEDSIIRNMGYKAKDVRYWKYRMKAIDCNDVSAWDWQWYFTMAAHNMLGIYPQYSLITNIGFGAEATHTSQGNIPSCYISHKDIEFPLNHPQYVVPYIPFEKAFYHSNNTLFNRIKQLFPFVWKNAVKKIIRR</sequence>
<dbReference type="InterPro" id="IPR029044">
    <property type="entry name" value="Nucleotide-diphossugar_trans"/>
</dbReference>
<evidence type="ECO:0000313" key="3">
    <source>
        <dbReference type="Proteomes" id="UP000433382"/>
    </source>
</evidence>
<evidence type="ECO:0000313" key="1">
    <source>
        <dbReference type="EMBL" id="KAB3561976.1"/>
    </source>
</evidence>
<comment type="caution">
    <text evidence="1">The sequence shown here is derived from an EMBL/GenBank/DDBJ whole genome shotgun (WGS) entry which is preliminary data.</text>
</comment>
<dbReference type="Proteomes" id="UP001199363">
    <property type="component" value="Unassembled WGS sequence"/>
</dbReference>
<dbReference type="Gene3D" id="3.90.550.10">
    <property type="entry name" value="Spore Coat Polysaccharide Biosynthesis Protein SpsA, Chain A"/>
    <property type="match status" value="1"/>
</dbReference>
<name>A0A174J2C8_PHOVU</name>
<dbReference type="EMBL" id="JAJCQG010000007">
    <property type="protein sequence ID" value="MCB7280035.1"/>
    <property type="molecule type" value="Genomic_DNA"/>
</dbReference>
<dbReference type="SUPFAM" id="SSF53448">
    <property type="entry name" value="Nucleotide-diphospho-sugar transferases"/>
    <property type="match status" value="1"/>
</dbReference>
<reference evidence="2" key="2">
    <citation type="submission" date="2021-10" db="EMBL/GenBank/DDBJ databases">
        <title>Collection of gut derived symbiotic bacterial strains cultured from healthy donors.</title>
        <authorList>
            <person name="Lin H."/>
            <person name="Littmann E."/>
            <person name="Kohout C."/>
            <person name="Pamer E.G."/>
        </authorList>
    </citation>
    <scope>NUCLEOTIDE SEQUENCE</scope>
    <source>
        <strain evidence="2">DFI.1.167</strain>
    </source>
</reference>
<reference evidence="1 3" key="1">
    <citation type="journal article" date="2019" name="Nat. Med.">
        <title>A library of human gut bacterial isolates paired with longitudinal multiomics data enables mechanistic microbiome research.</title>
        <authorList>
            <person name="Poyet M."/>
            <person name="Groussin M."/>
            <person name="Gibbons S.M."/>
            <person name="Avila-Pacheco J."/>
            <person name="Jiang X."/>
            <person name="Kearney S.M."/>
            <person name="Perrotta A.R."/>
            <person name="Berdy B."/>
            <person name="Zhao S."/>
            <person name="Lieberman T.D."/>
            <person name="Swanson P.K."/>
            <person name="Smith M."/>
            <person name="Roesemann S."/>
            <person name="Alexander J.E."/>
            <person name="Rich S.A."/>
            <person name="Livny J."/>
            <person name="Vlamakis H."/>
            <person name="Clish C."/>
            <person name="Bullock K."/>
            <person name="Deik A."/>
            <person name="Scott J."/>
            <person name="Pierce K.A."/>
            <person name="Xavier R.J."/>
            <person name="Alm E.J."/>
        </authorList>
    </citation>
    <scope>NUCLEOTIDE SEQUENCE [LARGE SCALE GENOMIC DNA]</scope>
    <source>
        <strain evidence="1 3">BIOML-A73</strain>
    </source>
</reference>
<dbReference type="Proteomes" id="UP000433382">
    <property type="component" value="Unassembled WGS sequence"/>
</dbReference>
<accession>A0A174J2C8</accession>
<protein>
    <submittedName>
        <fullName evidence="1">Hemolysin hemolytic protein</fullName>
    </submittedName>
</protein>
<proteinExistence type="predicted"/>
<dbReference type="AlphaFoldDB" id="A0A174J2C8"/>
<dbReference type="GeneID" id="93448060"/>
<organism evidence="1 3">
    <name type="scientific">Phocaeicola vulgatus</name>
    <name type="common">Bacteroides vulgatus</name>
    <dbReference type="NCBI Taxonomy" id="821"/>
    <lineage>
        <taxon>Bacteria</taxon>
        <taxon>Pseudomonadati</taxon>
        <taxon>Bacteroidota</taxon>
        <taxon>Bacteroidia</taxon>
        <taxon>Bacteroidales</taxon>
        <taxon>Bacteroidaceae</taxon>
        <taxon>Phocaeicola</taxon>
    </lineage>
</organism>
<evidence type="ECO:0000313" key="2">
    <source>
        <dbReference type="EMBL" id="MCB7280035.1"/>
    </source>
</evidence>
<gene>
    <name evidence="1" type="ORF">GAY01_22725</name>
    <name evidence="2" type="ORF">LI282_03170</name>
</gene>
<dbReference type="RefSeq" id="WP_007832262.1">
    <property type="nucleotide sequence ID" value="NZ_CAXSSN010000034.1"/>
</dbReference>
<dbReference type="EMBL" id="WCZM01000058">
    <property type="protein sequence ID" value="KAB3561976.1"/>
    <property type="molecule type" value="Genomic_DNA"/>
</dbReference>